<sequence length="169" mass="18924">MGLSFLDKTLGILGDFSLSNVNVVYSGLHSHVGIINHIADGFSWTLLRCIHEDQKFHSAQRFALKAECNSKLAIALTIMEECFQSMVDPRTGIDMLPHLLYNWSSEFSRLNFHGFYSVVLEKDDVLISVASIRVHGSAVAEMPLIATCSNYRRKGMCRRLMAAIEEAIT</sequence>
<dbReference type="Proteomes" id="UP001163603">
    <property type="component" value="Chromosome 3"/>
</dbReference>
<name>A0ACC0Z1Z2_9ROSI</name>
<proteinExistence type="predicted"/>
<comment type="caution">
    <text evidence="1">The sequence shown here is derived from an EMBL/GenBank/DDBJ whole genome shotgun (WGS) entry which is preliminary data.</text>
</comment>
<protein>
    <submittedName>
        <fullName evidence="1">Uncharacterized protein</fullName>
    </submittedName>
</protein>
<organism evidence="1 2">
    <name type="scientific">Pistacia integerrima</name>
    <dbReference type="NCBI Taxonomy" id="434235"/>
    <lineage>
        <taxon>Eukaryota</taxon>
        <taxon>Viridiplantae</taxon>
        <taxon>Streptophyta</taxon>
        <taxon>Embryophyta</taxon>
        <taxon>Tracheophyta</taxon>
        <taxon>Spermatophyta</taxon>
        <taxon>Magnoliopsida</taxon>
        <taxon>eudicotyledons</taxon>
        <taxon>Gunneridae</taxon>
        <taxon>Pentapetalae</taxon>
        <taxon>rosids</taxon>
        <taxon>malvids</taxon>
        <taxon>Sapindales</taxon>
        <taxon>Anacardiaceae</taxon>
        <taxon>Pistacia</taxon>
    </lineage>
</organism>
<evidence type="ECO:0000313" key="2">
    <source>
        <dbReference type="Proteomes" id="UP001163603"/>
    </source>
</evidence>
<keyword evidence="2" id="KW-1185">Reference proteome</keyword>
<evidence type="ECO:0000313" key="1">
    <source>
        <dbReference type="EMBL" id="KAJ0045135.1"/>
    </source>
</evidence>
<accession>A0ACC0Z1Z2</accession>
<gene>
    <name evidence="1" type="ORF">Pint_04711</name>
</gene>
<dbReference type="EMBL" id="CM047738">
    <property type="protein sequence ID" value="KAJ0045135.1"/>
    <property type="molecule type" value="Genomic_DNA"/>
</dbReference>
<reference evidence="2" key="1">
    <citation type="journal article" date="2023" name="G3 (Bethesda)">
        <title>Genome assembly and association tests identify interacting loci associated with vigor, precocity, and sex in interspecific pistachio rootstocks.</title>
        <authorList>
            <person name="Palmer W."/>
            <person name="Jacygrad E."/>
            <person name="Sagayaradj S."/>
            <person name="Cavanaugh K."/>
            <person name="Han R."/>
            <person name="Bertier L."/>
            <person name="Beede B."/>
            <person name="Kafkas S."/>
            <person name="Golino D."/>
            <person name="Preece J."/>
            <person name="Michelmore R."/>
        </authorList>
    </citation>
    <scope>NUCLEOTIDE SEQUENCE [LARGE SCALE GENOMIC DNA]</scope>
</reference>